<gene>
    <name evidence="3" type="primary">LOC127749578</name>
</gene>
<sequence>MASSAVICIVNVENAEGGVVNSSPQAVALAPSLALSASRAQQTQPVHQTVHQDDIVLFEDDAGGTALDVATVDVASDVAEDADEEPAPPPPRPAPAPTRCVTQYIRFPVRGAVRVAGGDLVDDKHDEVLGVVAMDVGLGAPAVILGVVPADGKVAKSTTLSQALAHMKPYRKHTTVHIAKSVPSSTITTTSTPTLTALGQAMRQGAPPLLVGSKVVSAASLSKPTTRSATGAMALPEDKPATTNPIGTDGEPIKLPDNLESLPRAEHFPSIRHRWNTNEVG</sequence>
<dbReference type="AlphaFoldDB" id="A0A9C6WZ34"/>
<dbReference type="RefSeq" id="XP_052124295.1">
    <property type="nucleotide sequence ID" value="XM_052268335.1"/>
</dbReference>
<dbReference type="GeneID" id="127749578"/>
<evidence type="ECO:0000256" key="1">
    <source>
        <dbReference type="SAM" id="MobiDB-lite"/>
    </source>
</evidence>
<feature type="region of interest" description="Disordered" evidence="1">
    <location>
        <begin position="78"/>
        <end position="98"/>
    </location>
</feature>
<name>A0A9C6WZ34_FRAOC</name>
<evidence type="ECO:0000313" key="3">
    <source>
        <dbReference type="RefSeq" id="XP_052124295.1"/>
    </source>
</evidence>
<dbReference type="Proteomes" id="UP000504606">
    <property type="component" value="Unplaced"/>
</dbReference>
<organism evidence="2 3">
    <name type="scientific">Frankliniella occidentalis</name>
    <name type="common">Western flower thrips</name>
    <name type="synonym">Euthrips occidentalis</name>
    <dbReference type="NCBI Taxonomy" id="133901"/>
    <lineage>
        <taxon>Eukaryota</taxon>
        <taxon>Metazoa</taxon>
        <taxon>Ecdysozoa</taxon>
        <taxon>Arthropoda</taxon>
        <taxon>Hexapoda</taxon>
        <taxon>Insecta</taxon>
        <taxon>Pterygota</taxon>
        <taxon>Neoptera</taxon>
        <taxon>Paraneoptera</taxon>
        <taxon>Thysanoptera</taxon>
        <taxon>Terebrantia</taxon>
        <taxon>Thripoidea</taxon>
        <taxon>Thripidae</taxon>
        <taxon>Frankliniella</taxon>
    </lineage>
</organism>
<dbReference type="KEGG" id="foc:127749578"/>
<dbReference type="OrthoDB" id="7446721at2759"/>
<protein>
    <submittedName>
        <fullName evidence="3">Uncharacterized protein LOC127749578</fullName>
    </submittedName>
</protein>
<accession>A0A9C6WZ34</accession>
<keyword evidence="2" id="KW-1185">Reference proteome</keyword>
<feature type="region of interest" description="Disordered" evidence="1">
    <location>
        <begin position="225"/>
        <end position="252"/>
    </location>
</feature>
<reference evidence="3" key="1">
    <citation type="submission" date="2025-08" db="UniProtKB">
        <authorList>
            <consortium name="RefSeq"/>
        </authorList>
    </citation>
    <scope>IDENTIFICATION</scope>
    <source>
        <tissue evidence="3">Whole organism</tissue>
    </source>
</reference>
<proteinExistence type="predicted"/>
<feature type="compositionally biased region" description="Pro residues" evidence="1">
    <location>
        <begin position="87"/>
        <end position="96"/>
    </location>
</feature>
<evidence type="ECO:0000313" key="2">
    <source>
        <dbReference type="Proteomes" id="UP000504606"/>
    </source>
</evidence>